<dbReference type="PANTHER" id="PTHR13315">
    <property type="entry name" value="METALLO PHOSPHOESTERASE RELATED"/>
    <property type="match status" value="1"/>
</dbReference>
<protein>
    <recommendedName>
        <fullName evidence="11">Calcineurin-like phosphoesterase domain-containing protein</fullName>
    </recommendedName>
</protein>
<proteinExistence type="inferred from homology"/>
<evidence type="ECO:0000256" key="3">
    <source>
        <dbReference type="ARBA" id="ARBA00008895"/>
    </source>
</evidence>
<reference evidence="12" key="2">
    <citation type="submission" date="2020-11" db="EMBL/GenBank/DDBJ databases">
        <authorList>
            <person name="McCartney M.A."/>
            <person name="Auch B."/>
            <person name="Kono T."/>
            <person name="Mallez S."/>
            <person name="Becker A."/>
            <person name="Gohl D.M."/>
            <person name="Silverstein K.A.T."/>
            <person name="Koren S."/>
            <person name="Bechman K.B."/>
            <person name="Herman A."/>
            <person name="Abrahante J.E."/>
            <person name="Garbe J."/>
        </authorList>
    </citation>
    <scope>NUCLEOTIDE SEQUENCE</scope>
    <source>
        <strain evidence="12">Duluth1</strain>
        <tissue evidence="12">Whole animal</tissue>
    </source>
</reference>
<evidence type="ECO:0000256" key="2">
    <source>
        <dbReference type="ARBA" id="ARBA00004141"/>
    </source>
</evidence>
<evidence type="ECO:0000256" key="5">
    <source>
        <dbReference type="ARBA" id="ARBA00022723"/>
    </source>
</evidence>
<keyword evidence="5" id="KW-0479">Metal-binding</keyword>
<comment type="similarity">
    <text evidence="3">Belongs to the metallophosphoesterase superfamily. MPPE1 family.</text>
</comment>
<evidence type="ECO:0000313" key="13">
    <source>
        <dbReference type="Proteomes" id="UP000828390"/>
    </source>
</evidence>
<evidence type="ECO:0000256" key="9">
    <source>
        <dbReference type="ARBA" id="ARBA00023211"/>
    </source>
</evidence>
<comment type="subcellular location">
    <subcellularLocation>
        <location evidence="2">Membrane</location>
        <topology evidence="2">Multi-pass membrane protein</topology>
    </subcellularLocation>
</comment>
<keyword evidence="7 10" id="KW-1133">Transmembrane helix</keyword>
<evidence type="ECO:0000256" key="7">
    <source>
        <dbReference type="ARBA" id="ARBA00022989"/>
    </source>
</evidence>
<evidence type="ECO:0000256" key="4">
    <source>
        <dbReference type="ARBA" id="ARBA00022692"/>
    </source>
</evidence>
<keyword evidence="4 10" id="KW-0812">Transmembrane</keyword>
<accession>A0A9D4E1R9</accession>
<evidence type="ECO:0000256" key="6">
    <source>
        <dbReference type="ARBA" id="ARBA00022801"/>
    </source>
</evidence>
<dbReference type="EMBL" id="JAIWYP010000009">
    <property type="protein sequence ID" value="KAH3770192.1"/>
    <property type="molecule type" value="Genomic_DNA"/>
</dbReference>
<dbReference type="InterPro" id="IPR029052">
    <property type="entry name" value="Metallo-depent_PP-like"/>
</dbReference>
<dbReference type="Gene3D" id="3.60.21.10">
    <property type="match status" value="1"/>
</dbReference>
<dbReference type="Proteomes" id="UP000828390">
    <property type="component" value="Unassembled WGS sequence"/>
</dbReference>
<dbReference type="AlphaFoldDB" id="A0A9D4E1R9"/>
<dbReference type="GO" id="GO:0006506">
    <property type="term" value="P:GPI anchor biosynthetic process"/>
    <property type="evidence" value="ECO:0007669"/>
    <property type="project" value="InterPro"/>
</dbReference>
<sequence>MRTWRLVRVVTLLLLAVSYCEFFHYYMVLLLCTWPSVSSVQGFQSHPLRAMFIGDTHILGSNAHWFDKLRREWMMTRSFQASMLIHSPDVVFVLGDLMDYGTESSSTEFEYHVQRFKRMFSTPFTTRTEIIVGNHDIGFHHMINDKRYERFKEAFSAPSVRLISVKDVIFVMVNSMALHGDGCSFCKEAEDALKNIKWQLKCSKGKLDQEKVAEICEKLDIMNYSRPILLQHFPLYRTSDSNCSTPDAAPLEEIDIPFRIKTDCLSKESTDLLFELLNPRLVVSAHTHHGCYRLHDNGIPEYTVASYNWRNKHNPTFFLAELTDQDFIINRCSLPDEHTVFTLYAIFAILLVIVIIIPPKKQKPNLGKSFTPSNKDH</sequence>
<evidence type="ECO:0000313" key="12">
    <source>
        <dbReference type="EMBL" id="KAH3770192.1"/>
    </source>
</evidence>
<dbReference type="InterPro" id="IPR033308">
    <property type="entry name" value="PGAP5/Cdc1/Ted1"/>
</dbReference>
<dbReference type="InterPro" id="IPR004843">
    <property type="entry name" value="Calcineurin-like_PHP"/>
</dbReference>
<feature type="transmembrane region" description="Helical" evidence="10">
    <location>
        <begin position="341"/>
        <end position="358"/>
    </location>
</feature>
<evidence type="ECO:0000256" key="1">
    <source>
        <dbReference type="ARBA" id="ARBA00001936"/>
    </source>
</evidence>
<dbReference type="Pfam" id="PF00149">
    <property type="entry name" value="Metallophos"/>
    <property type="match status" value="1"/>
</dbReference>
<organism evidence="12 13">
    <name type="scientific">Dreissena polymorpha</name>
    <name type="common">Zebra mussel</name>
    <name type="synonym">Mytilus polymorpha</name>
    <dbReference type="NCBI Taxonomy" id="45954"/>
    <lineage>
        <taxon>Eukaryota</taxon>
        <taxon>Metazoa</taxon>
        <taxon>Spiralia</taxon>
        <taxon>Lophotrochozoa</taxon>
        <taxon>Mollusca</taxon>
        <taxon>Bivalvia</taxon>
        <taxon>Autobranchia</taxon>
        <taxon>Heteroconchia</taxon>
        <taxon>Euheterodonta</taxon>
        <taxon>Imparidentia</taxon>
        <taxon>Neoheterodontei</taxon>
        <taxon>Myida</taxon>
        <taxon>Dreissenoidea</taxon>
        <taxon>Dreissenidae</taxon>
        <taxon>Dreissena</taxon>
    </lineage>
</organism>
<feature type="domain" description="Calcineurin-like phosphoesterase" evidence="11">
    <location>
        <begin position="49"/>
        <end position="289"/>
    </location>
</feature>
<evidence type="ECO:0000256" key="8">
    <source>
        <dbReference type="ARBA" id="ARBA00023136"/>
    </source>
</evidence>
<evidence type="ECO:0000256" key="10">
    <source>
        <dbReference type="SAM" id="Phobius"/>
    </source>
</evidence>
<keyword evidence="8 10" id="KW-0472">Membrane</keyword>
<dbReference type="SUPFAM" id="SSF56300">
    <property type="entry name" value="Metallo-dependent phosphatases"/>
    <property type="match status" value="1"/>
</dbReference>
<gene>
    <name evidence="12" type="ORF">DPMN_171475</name>
</gene>
<keyword evidence="9" id="KW-0464">Manganese</keyword>
<keyword evidence="6" id="KW-0378">Hydrolase</keyword>
<comment type="cofactor">
    <cofactor evidence="1">
        <name>Mn(2+)</name>
        <dbReference type="ChEBI" id="CHEBI:29035"/>
    </cofactor>
</comment>
<dbReference type="GO" id="GO:0046872">
    <property type="term" value="F:metal ion binding"/>
    <property type="evidence" value="ECO:0007669"/>
    <property type="project" value="UniProtKB-KW"/>
</dbReference>
<evidence type="ECO:0000259" key="11">
    <source>
        <dbReference type="Pfam" id="PF00149"/>
    </source>
</evidence>
<dbReference type="GO" id="GO:0016787">
    <property type="term" value="F:hydrolase activity"/>
    <property type="evidence" value="ECO:0007669"/>
    <property type="project" value="UniProtKB-KW"/>
</dbReference>
<reference evidence="12" key="1">
    <citation type="journal article" date="2019" name="bioRxiv">
        <title>The Genome of the Zebra Mussel, Dreissena polymorpha: A Resource for Invasive Species Research.</title>
        <authorList>
            <person name="McCartney M.A."/>
            <person name="Auch B."/>
            <person name="Kono T."/>
            <person name="Mallez S."/>
            <person name="Zhang Y."/>
            <person name="Obille A."/>
            <person name="Becker A."/>
            <person name="Abrahante J.E."/>
            <person name="Garbe J."/>
            <person name="Badalamenti J.P."/>
            <person name="Herman A."/>
            <person name="Mangelson H."/>
            <person name="Liachko I."/>
            <person name="Sullivan S."/>
            <person name="Sone E.D."/>
            <person name="Koren S."/>
            <person name="Silverstein K.A.T."/>
            <person name="Beckman K.B."/>
            <person name="Gohl D.M."/>
        </authorList>
    </citation>
    <scope>NUCLEOTIDE SEQUENCE</scope>
    <source>
        <strain evidence="12">Duluth1</strain>
        <tissue evidence="12">Whole animal</tissue>
    </source>
</reference>
<keyword evidence="13" id="KW-1185">Reference proteome</keyword>
<dbReference type="PANTHER" id="PTHR13315:SF0">
    <property type="entry name" value="METALLOPHOSPHOESTERASE 1"/>
    <property type="match status" value="1"/>
</dbReference>
<dbReference type="GO" id="GO:0016020">
    <property type="term" value="C:membrane"/>
    <property type="evidence" value="ECO:0007669"/>
    <property type="project" value="UniProtKB-SubCell"/>
</dbReference>
<comment type="caution">
    <text evidence="12">The sequence shown here is derived from an EMBL/GenBank/DDBJ whole genome shotgun (WGS) entry which is preliminary data.</text>
</comment>
<name>A0A9D4E1R9_DREPO</name>